<dbReference type="PANTHER" id="PTHR43252:SF2">
    <property type="entry name" value="TRANSCRIPTION REGULATOR, PADR-LIKE FAMILY"/>
    <property type="match status" value="1"/>
</dbReference>
<proteinExistence type="predicted"/>
<dbReference type="SUPFAM" id="SSF46785">
    <property type="entry name" value="Winged helix' DNA-binding domain"/>
    <property type="match status" value="1"/>
</dbReference>
<gene>
    <name evidence="4" type="ORF">IGS67_10825</name>
</gene>
<feature type="region of interest" description="Disordered" evidence="1">
    <location>
        <begin position="183"/>
        <end position="219"/>
    </location>
</feature>
<dbReference type="Proteomes" id="UP000642107">
    <property type="component" value="Unassembled WGS sequence"/>
</dbReference>
<name>A0ABR9DS76_9MICO</name>
<dbReference type="Gene3D" id="1.10.10.10">
    <property type="entry name" value="Winged helix-like DNA-binding domain superfamily/Winged helix DNA-binding domain"/>
    <property type="match status" value="1"/>
</dbReference>
<feature type="compositionally biased region" description="Low complexity" evidence="1">
    <location>
        <begin position="188"/>
        <end position="219"/>
    </location>
</feature>
<dbReference type="RefSeq" id="WP_192280806.1">
    <property type="nucleotide sequence ID" value="NZ_JACZDF010000006.1"/>
</dbReference>
<sequence length="219" mass="23685">MSVRHGLMALLAERPMHGYQLRQEFESRTGGTWPLNVGQVYTTLQRLVRDGLVTPVPQGDAGADEVAADDAGTVEYQLTDAGRTEADAWWTTPVRRGAPARDELAIKLALAVTVPGVDVRAVVQLQRTETMRGLHDYTRLRSATQVDGPAELAFSLVLDNLVFQAEAEMRWLDHVEARLARAAHARRTTPADGATTATPSDTTAAPTRTTGDTTAGGLR</sequence>
<dbReference type="InterPro" id="IPR018309">
    <property type="entry name" value="Tscrpt_reg_PadR_C"/>
</dbReference>
<evidence type="ECO:0000259" key="2">
    <source>
        <dbReference type="Pfam" id="PF03551"/>
    </source>
</evidence>
<accession>A0ABR9DS76</accession>
<dbReference type="Pfam" id="PF03551">
    <property type="entry name" value="PadR"/>
    <property type="match status" value="1"/>
</dbReference>
<dbReference type="InterPro" id="IPR005149">
    <property type="entry name" value="Tscrpt_reg_PadR_N"/>
</dbReference>
<dbReference type="InterPro" id="IPR036388">
    <property type="entry name" value="WH-like_DNA-bd_sf"/>
</dbReference>
<comment type="caution">
    <text evidence="4">The sequence shown here is derived from an EMBL/GenBank/DDBJ whole genome shotgun (WGS) entry which is preliminary data.</text>
</comment>
<feature type="domain" description="Transcription regulator PadR N-terminal" evidence="2">
    <location>
        <begin position="7"/>
        <end position="86"/>
    </location>
</feature>
<keyword evidence="5" id="KW-1185">Reference proteome</keyword>
<dbReference type="PANTHER" id="PTHR43252">
    <property type="entry name" value="TRANSCRIPTIONAL REGULATOR YQJI"/>
    <property type="match status" value="1"/>
</dbReference>
<dbReference type="Pfam" id="PF10400">
    <property type="entry name" value="Vir_act_alpha_C"/>
    <property type="match status" value="1"/>
</dbReference>
<dbReference type="InterPro" id="IPR036390">
    <property type="entry name" value="WH_DNA-bd_sf"/>
</dbReference>
<evidence type="ECO:0000259" key="3">
    <source>
        <dbReference type="Pfam" id="PF10400"/>
    </source>
</evidence>
<evidence type="ECO:0000313" key="4">
    <source>
        <dbReference type="EMBL" id="MBD9699980.1"/>
    </source>
</evidence>
<evidence type="ECO:0000313" key="5">
    <source>
        <dbReference type="Proteomes" id="UP000642107"/>
    </source>
</evidence>
<reference evidence="4 5" key="1">
    <citation type="submission" date="2020-09" db="EMBL/GenBank/DDBJ databases">
        <title>Flavimobilis rhizosphaerae sp. nov., isolated from rhizosphere soil of Spartina alterniflora.</title>
        <authorList>
            <person name="Hanqin C."/>
        </authorList>
    </citation>
    <scope>NUCLEOTIDE SEQUENCE [LARGE SCALE GENOMIC DNA]</scope>
    <source>
        <strain evidence="4 5">GY 10621</strain>
    </source>
</reference>
<evidence type="ECO:0000256" key="1">
    <source>
        <dbReference type="SAM" id="MobiDB-lite"/>
    </source>
</evidence>
<feature type="domain" description="Transcription regulator PadR C-terminal" evidence="3">
    <location>
        <begin position="101"/>
        <end position="179"/>
    </location>
</feature>
<dbReference type="EMBL" id="JACZDF010000006">
    <property type="protein sequence ID" value="MBD9699980.1"/>
    <property type="molecule type" value="Genomic_DNA"/>
</dbReference>
<protein>
    <submittedName>
        <fullName evidence="4">PadR family transcriptional regulator</fullName>
    </submittedName>
</protein>
<organism evidence="4 5">
    <name type="scientific">Flavimobilis rhizosphaerae</name>
    <dbReference type="NCBI Taxonomy" id="2775421"/>
    <lineage>
        <taxon>Bacteria</taxon>
        <taxon>Bacillati</taxon>
        <taxon>Actinomycetota</taxon>
        <taxon>Actinomycetes</taxon>
        <taxon>Micrococcales</taxon>
        <taxon>Jonesiaceae</taxon>
        <taxon>Flavimobilis</taxon>
    </lineage>
</organism>